<reference evidence="5 6" key="1">
    <citation type="submission" date="2019-08" db="EMBL/GenBank/DDBJ databases">
        <title>Complete genome sequence of Spiroplasma chinense CCH (DSM 19755).</title>
        <authorList>
            <person name="Shen H.-Y."/>
            <person name="Lin Y.-C."/>
            <person name="Chou L."/>
            <person name="Kuo C.-H."/>
        </authorList>
    </citation>
    <scope>NUCLEOTIDE SEQUENCE [LARGE SCALE GENOMIC DNA]</scope>
    <source>
        <strain evidence="5 6">CCH</strain>
    </source>
</reference>
<dbReference type="GO" id="GO:0019243">
    <property type="term" value="P:methylglyoxal catabolic process to D-lactate via S-lactoyl-glutathione"/>
    <property type="evidence" value="ECO:0007669"/>
    <property type="project" value="TreeGrafter"/>
</dbReference>
<dbReference type="GO" id="GO:0005737">
    <property type="term" value="C:cytoplasm"/>
    <property type="evidence" value="ECO:0007669"/>
    <property type="project" value="TreeGrafter"/>
</dbReference>
<dbReference type="Pfam" id="PF01965">
    <property type="entry name" value="DJ-1_PfpI"/>
    <property type="match status" value="1"/>
</dbReference>
<dbReference type="Gene3D" id="3.40.50.880">
    <property type="match status" value="1"/>
</dbReference>
<evidence type="ECO:0000256" key="3">
    <source>
        <dbReference type="ARBA" id="ARBA00038493"/>
    </source>
</evidence>
<proteinExistence type="inferred from homology"/>
<dbReference type="InterPro" id="IPR029062">
    <property type="entry name" value="Class_I_gatase-like"/>
</dbReference>
<sequence length="223" mass="25447">MKILMIMTNVNTYGNFKEATGLWLGEATEFIQYLDKDRFTIDYASPNGGKVYLDPRSVKMANKKSLEILKNDIDFINGLENSKKISEVDFKDYEAIYFTGGHGVMWDFFENKDIAKLVINMIENNKYVLSVCHGIAGLLNIKYKDKYIITGKKITGFTTSEEILSGKKKKVPFFNQKIAKENGAKFKKKRFFKSNVVVDENFITGQNPFSTVALAKKVNEILK</sequence>
<dbReference type="InterPro" id="IPR002818">
    <property type="entry name" value="DJ-1/PfpI"/>
</dbReference>
<dbReference type="KEGG" id="schi:SCHIN_v1c07070"/>
<dbReference type="AlphaFoldDB" id="A0A5B9Y4A2"/>
<keyword evidence="1" id="KW-0346">Stress response</keyword>
<dbReference type="InterPro" id="IPR050325">
    <property type="entry name" value="Prot/Nucl_acid_deglycase"/>
</dbReference>
<evidence type="ECO:0000313" key="6">
    <source>
        <dbReference type="Proteomes" id="UP000323144"/>
    </source>
</evidence>
<protein>
    <submittedName>
        <fullName evidence="5">ThiJ/PfpI family protein</fullName>
    </submittedName>
</protein>
<name>A0A5B9Y4A2_9MOLU</name>
<dbReference type="RefSeq" id="WP_166508282.1">
    <property type="nucleotide sequence ID" value="NZ_CP043026.1"/>
</dbReference>
<evidence type="ECO:0000256" key="1">
    <source>
        <dbReference type="ARBA" id="ARBA00023016"/>
    </source>
</evidence>
<dbReference type="CDD" id="cd03141">
    <property type="entry name" value="GATase1_Hsp31_like"/>
    <property type="match status" value="1"/>
</dbReference>
<feature type="domain" description="DJ-1/PfpI" evidence="4">
    <location>
        <begin position="26"/>
        <end position="218"/>
    </location>
</feature>
<keyword evidence="6" id="KW-1185">Reference proteome</keyword>
<dbReference type="GO" id="GO:0019172">
    <property type="term" value="F:glyoxalase III activity"/>
    <property type="evidence" value="ECO:0007669"/>
    <property type="project" value="TreeGrafter"/>
</dbReference>
<dbReference type="EMBL" id="CP043026">
    <property type="protein sequence ID" value="QEH61904.1"/>
    <property type="molecule type" value="Genomic_DNA"/>
</dbReference>
<dbReference type="PANTHER" id="PTHR48094:SF11">
    <property type="entry name" value="GLUTATHIONE-INDEPENDENT GLYOXALASE HSP31-RELATED"/>
    <property type="match status" value="1"/>
</dbReference>
<accession>A0A5B9Y4A2</accession>
<evidence type="ECO:0000256" key="2">
    <source>
        <dbReference type="ARBA" id="ARBA00023239"/>
    </source>
</evidence>
<evidence type="ECO:0000259" key="4">
    <source>
        <dbReference type="Pfam" id="PF01965"/>
    </source>
</evidence>
<dbReference type="PANTHER" id="PTHR48094">
    <property type="entry name" value="PROTEIN/NUCLEIC ACID DEGLYCASE DJ-1-RELATED"/>
    <property type="match status" value="1"/>
</dbReference>
<organism evidence="5 6">
    <name type="scientific">Spiroplasma chinense</name>
    <dbReference type="NCBI Taxonomy" id="216932"/>
    <lineage>
        <taxon>Bacteria</taxon>
        <taxon>Bacillati</taxon>
        <taxon>Mycoplasmatota</taxon>
        <taxon>Mollicutes</taxon>
        <taxon>Entomoplasmatales</taxon>
        <taxon>Spiroplasmataceae</taxon>
        <taxon>Spiroplasma</taxon>
    </lineage>
</organism>
<keyword evidence="2" id="KW-0456">Lyase</keyword>
<evidence type="ECO:0000313" key="5">
    <source>
        <dbReference type="EMBL" id="QEH61904.1"/>
    </source>
</evidence>
<comment type="similarity">
    <text evidence="3">Belongs to the peptidase C56 family. HSP31-like subfamily.</text>
</comment>
<dbReference type="SUPFAM" id="SSF52317">
    <property type="entry name" value="Class I glutamine amidotransferase-like"/>
    <property type="match status" value="1"/>
</dbReference>
<dbReference type="Proteomes" id="UP000323144">
    <property type="component" value="Chromosome"/>
</dbReference>
<gene>
    <name evidence="5" type="ORF">SCHIN_v1c07070</name>
</gene>